<gene>
    <name evidence="1" type="ORF">DWY92_12815</name>
</gene>
<organism evidence="1 2">
    <name type="scientific">Bacteroides uniformis</name>
    <dbReference type="NCBI Taxonomy" id="820"/>
    <lineage>
        <taxon>Bacteria</taxon>
        <taxon>Pseudomonadati</taxon>
        <taxon>Bacteroidota</taxon>
        <taxon>Bacteroidia</taxon>
        <taxon>Bacteroidales</taxon>
        <taxon>Bacteroidaceae</taxon>
        <taxon>Bacteroides</taxon>
    </lineage>
</organism>
<dbReference type="EMBL" id="QRTH01000006">
    <property type="protein sequence ID" value="RGQ50326.1"/>
    <property type="molecule type" value="Genomic_DNA"/>
</dbReference>
<dbReference type="AlphaFoldDB" id="A0A412BA83"/>
<protein>
    <recommendedName>
        <fullName evidence="3">DUF4868 domain-containing protein</fullName>
    </recommendedName>
</protein>
<evidence type="ECO:0008006" key="3">
    <source>
        <dbReference type="Google" id="ProtNLM"/>
    </source>
</evidence>
<name>A0A412BA83_BACUN</name>
<proteinExistence type="predicted"/>
<comment type="caution">
    <text evidence="1">The sequence shown here is derived from an EMBL/GenBank/DDBJ whole genome shotgun (WGS) entry which is preliminary data.</text>
</comment>
<evidence type="ECO:0000313" key="1">
    <source>
        <dbReference type="EMBL" id="RGQ50326.1"/>
    </source>
</evidence>
<evidence type="ECO:0000313" key="2">
    <source>
        <dbReference type="Proteomes" id="UP000283680"/>
    </source>
</evidence>
<sequence length="282" mass="32458">MRTQANSAVCNFFALLKDDTVRKIDLLQAITNNIKSCFIDNSTKLMDSETEEILFDGNFNIDGNEVLYVEFPLSDTLLEANTNSIGLNTLDISTDEIKSLFWIENNIYYFQNFDKRKLLQNKNVLFWNNSTYDKLSNDALIVENTVNAIYKNGKFYFKSYTNANKIISLIDFFEEASNETIEDFANQELLNVNVDWLKENSNSMIRKQITLIQKSNILATATVKKLKSSAKKFNLQIEIADGKLNIPNDKKQCKDVLCFLNEQFYIGLISGKKFRTNSKREA</sequence>
<dbReference type="RefSeq" id="WP_045899360.1">
    <property type="nucleotide sequence ID" value="NZ_QRTH01000006.1"/>
</dbReference>
<reference evidence="1 2" key="1">
    <citation type="submission" date="2018-08" db="EMBL/GenBank/DDBJ databases">
        <title>A genome reference for cultivated species of the human gut microbiota.</title>
        <authorList>
            <person name="Zou Y."/>
            <person name="Xue W."/>
            <person name="Luo G."/>
        </authorList>
    </citation>
    <scope>NUCLEOTIDE SEQUENCE [LARGE SCALE GENOMIC DNA]</scope>
    <source>
        <strain evidence="1 2">AF28-11</strain>
    </source>
</reference>
<accession>A0A412BA83</accession>
<dbReference type="Proteomes" id="UP000283680">
    <property type="component" value="Unassembled WGS sequence"/>
</dbReference>